<evidence type="ECO:0000256" key="1">
    <source>
        <dbReference type="ARBA" id="ARBA00009054"/>
    </source>
</evidence>
<dbReference type="OrthoDB" id="5191115at2"/>
<comment type="function">
    <text evidence="3">Participates actively in the response to hyperosmotic and heat shock by preventing the aggregation of stress-denatured proteins, in association with DnaK and GrpE. It is the nucleotide exchange factor for DnaK and may function as a thermosensor. Unfolded proteins bind initially to DnaJ; upon interaction with the DnaJ-bound protein, DnaK hydrolyzes its bound ATP, resulting in the formation of a stable complex. GrpE releases ADP from DnaK; ATP binding to DnaK triggers the release of the substrate protein, thus completing the reaction cycle. Several rounds of ATP-dependent interactions between DnaJ, DnaK and GrpE are required for fully efficient folding.</text>
</comment>
<dbReference type="PANTHER" id="PTHR21237:SF23">
    <property type="entry name" value="GRPE PROTEIN HOMOLOG, MITOCHONDRIAL"/>
    <property type="match status" value="1"/>
</dbReference>
<reference evidence="6 7" key="1">
    <citation type="submission" date="2020-08" db="EMBL/GenBank/DDBJ databases">
        <title>Whole-Genome Sequence of French Clinical Streptomyces mexicanus Strain Q0842.</title>
        <authorList>
            <person name="Boxberger M."/>
            <person name="La Scola B."/>
        </authorList>
    </citation>
    <scope>NUCLEOTIDE SEQUENCE [LARGE SCALE GENOMIC DNA]</scope>
    <source>
        <strain evidence="6 7">Marseille-Q0842</strain>
    </source>
</reference>
<comment type="subunit">
    <text evidence="3">Homodimer.</text>
</comment>
<keyword evidence="3" id="KW-0963">Cytoplasm</keyword>
<comment type="similarity">
    <text evidence="1 3 4">Belongs to the GrpE family.</text>
</comment>
<evidence type="ECO:0000313" key="6">
    <source>
        <dbReference type="EMBL" id="MBC2868581.1"/>
    </source>
</evidence>
<dbReference type="GO" id="GO:0005737">
    <property type="term" value="C:cytoplasm"/>
    <property type="evidence" value="ECO:0007669"/>
    <property type="project" value="UniProtKB-SubCell"/>
</dbReference>
<dbReference type="AlphaFoldDB" id="A0A7X1I562"/>
<dbReference type="GO" id="GO:0051087">
    <property type="term" value="F:protein-folding chaperone binding"/>
    <property type="evidence" value="ECO:0007669"/>
    <property type="project" value="InterPro"/>
</dbReference>
<dbReference type="SUPFAM" id="SSF58014">
    <property type="entry name" value="Coiled-coil domain of nucleotide exchange factor GrpE"/>
    <property type="match status" value="1"/>
</dbReference>
<comment type="caution">
    <text evidence="6">The sequence shown here is derived from an EMBL/GenBank/DDBJ whole genome shotgun (WGS) entry which is preliminary data.</text>
</comment>
<dbReference type="Gene3D" id="2.30.22.10">
    <property type="entry name" value="Head domain of nucleotide exchange factor GrpE"/>
    <property type="match status" value="1"/>
</dbReference>
<dbReference type="GO" id="GO:0051082">
    <property type="term" value="F:unfolded protein binding"/>
    <property type="evidence" value="ECO:0007669"/>
    <property type="project" value="TreeGrafter"/>
</dbReference>
<organism evidence="6 7">
    <name type="scientific">Streptomyces mexicanus</name>
    <dbReference type="NCBI Taxonomy" id="178566"/>
    <lineage>
        <taxon>Bacteria</taxon>
        <taxon>Bacillati</taxon>
        <taxon>Actinomycetota</taxon>
        <taxon>Actinomycetes</taxon>
        <taxon>Kitasatosporales</taxon>
        <taxon>Streptomycetaceae</taxon>
        <taxon>Streptomyces</taxon>
    </lineage>
</organism>
<dbReference type="EMBL" id="JACMHY010000013">
    <property type="protein sequence ID" value="MBC2868581.1"/>
    <property type="molecule type" value="Genomic_DNA"/>
</dbReference>
<feature type="compositionally biased region" description="Low complexity" evidence="5">
    <location>
        <begin position="19"/>
        <end position="36"/>
    </location>
</feature>
<evidence type="ECO:0000256" key="3">
    <source>
        <dbReference type="HAMAP-Rule" id="MF_01151"/>
    </source>
</evidence>
<dbReference type="SUPFAM" id="SSF51064">
    <property type="entry name" value="Head domain of nucleotide exchange factor GrpE"/>
    <property type="match status" value="1"/>
</dbReference>
<name>A0A7X1I562_9ACTN</name>
<dbReference type="GO" id="GO:0000774">
    <property type="term" value="F:adenyl-nucleotide exchange factor activity"/>
    <property type="evidence" value="ECO:0007669"/>
    <property type="project" value="InterPro"/>
</dbReference>
<evidence type="ECO:0000313" key="7">
    <source>
        <dbReference type="Proteomes" id="UP000517694"/>
    </source>
</evidence>
<dbReference type="HAMAP" id="MF_01151">
    <property type="entry name" value="GrpE"/>
    <property type="match status" value="1"/>
</dbReference>
<evidence type="ECO:0000256" key="5">
    <source>
        <dbReference type="SAM" id="MobiDB-lite"/>
    </source>
</evidence>
<keyword evidence="7" id="KW-1185">Reference proteome</keyword>
<dbReference type="InterPro" id="IPR009012">
    <property type="entry name" value="GrpE_head"/>
</dbReference>
<comment type="subcellular location">
    <subcellularLocation>
        <location evidence="3">Cytoplasm</location>
    </subcellularLocation>
</comment>
<evidence type="ECO:0000256" key="4">
    <source>
        <dbReference type="RuleBase" id="RU004478"/>
    </source>
</evidence>
<dbReference type="GO" id="GO:0042803">
    <property type="term" value="F:protein homodimerization activity"/>
    <property type="evidence" value="ECO:0007669"/>
    <property type="project" value="InterPro"/>
</dbReference>
<dbReference type="Proteomes" id="UP000517694">
    <property type="component" value="Unassembled WGS sequence"/>
</dbReference>
<dbReference type="PRINTS" id="PR00773">
    <property type="entry name" value="GRPEPROTEIN"/>
</dbReference>
<dbReference type="CDD" id="cd00446">
    <property type="entry name" value="GrpE"/>
    <property type="match status" value="1"/>
</dbReference>
<keyword evidence="3" id="KW-0346">Stress response</keyword>
<dbReference type="InterPro" id="IPR000740">
    <property type="entry name" value="GrpE"/>
</dbReference>
<sequence length="210" mass="22606">MKEARNLSPDEGGRPTGSAAEQESAVAAEKARSAAVENEEAEAATAQTQAATAAEEGPRPIGEPAGGGESAAELRDRWLRAMAELDNQRKRYERTVADVRAAERERVLSLWLPVLDHLELALRHAEADPKSIIAGVEAVQRQALATMEGLGYHRFAEVGEKFDPSLHEAAQARDVPSAEAGTIVEVLKAGYRSDRQLLRPAVVAVAKRPE</sequence>
<keyword evidence="2 3" id="KW-0143">Chaperone</keyword>
<dbReference type="RefSeq" id="WP_159662504.1">
    <property type="nucleotide sequence ID" value="NZ_JACMHY010000013.1"/>
</dbReference>
<accession>A0A7X1I562</accession>
<proteinExistence type="inferred from homology"/>
<dbReference type="InterPro" id="IPR013805">
    <property type="entry name" value="GrpE_CC"/>
</dbReference>
<dbReference type="Pfam" id="PF01025">
    <property type="entry name" value="GrpE"/>
    <property type="match status" value="1"/>
</dbReference>
<dbReference type="PANTHER" id="PTHR21237">
    <property type="entry name" value="GRPE PROTEIN"/>
    <property type="match status" value="1"/>
</dbReference>
<dbReference type="GO" id="GO:0006457">
    <property type="term" value="P:protein folding"/>
    <property type="evidence" value="ECO:0007669"/>
    <property type="project" value="InterPro"/>
</dbReference>
<evidence type="ECO:0000256" key="2">
    <source>
        <dbReference type="ARBA" id="ARBA00023186"/>
    </source>
</evidence>
<protein>
    <recommendedName>
        <fullName evidence="3">Protein GrpE</fullName>
    </recommendedName>
    <alternativeName>
        <fullName evidence="3">HSP-70 cofactor</fullName>
    </alternativeName>
</protein>
<gene>
    <name evidence="3" type="primary">grpE</name>
    <name evidence="6" type="ORF">H1R13_27535</name>
</gene>
<feature type="region of interest" description="Disordered" evidence="5">
    <location>
        <begin position="1"/>
        <end position="71"/>
    </location>
</feature>
<dbReference type="Gene3D" id="3.90.20.20">
    <property type="match status" value="1"/>
</dbReference>
<feature type="compositionally biased region" description="Low complexity" evidence="5">
    <location>
        <begin position="43"/>
        <end position="55"/>
    </location>
</feature>